<protein>
    <submittedName>
        <fullName evidence="1">DUF1697 domain-containing protein</fullName>
    </submittedName>
</protein>
<gene>
    <name evidence="1" type="ORF">JZO70_02825</name>
</gene>
<dbReference type="InterPro" id="IPR012545">
    <property type="entry name" value="DUF1697"/>
</dbReference>
<proteinExistence type="predicted"/>
<keyword evidence="2" id="KW-1185">Reference proteome</keyword>
<organism evidence="1 2">
    <name type="scientific">Candidatus Enterococcus moelleringii</name>
    <dbReference type="NCBI Taxonomy" id="2815325"/>
    <lineage>
        <taxon>Bacteria</taxon>
        <taxon>Bacillati</taxon>
        <taxon>Bacillota</taxon>
        <taxon>Bacilli</taxon>
        <taxon>Lactobacillales</taxon>
        <taxon>Enterococcaceae</taxon>
        <taxon>Enterococcus</taxon>
    </lineage>
</organism>
<dbReference type="Gene3D" id="3.30.70.1280">
    <property type="entry name" value="SP0830-like domains"/>
    <property type="match status" value="1"/>
</dbReference>
<dbReference type="SUPFAM" id="SSF160379">
    <property type="entry name" value="SP0830-like"/>
    <property type="match status" value="1"/>
</dbReference>
<dbReference type="EMBL" id="JAFREM010000004">
    <property type="protein sequence ID" value="MBO1305079.1"/>
    <property type="molecule type" value="Genomic_DNA"/>
</dbReference>
<dbReference type="PIRSF" id="PIRSF008502">
    <property type="entry name" value="UCP008502"/>
    <property type="match status" value="1"/>
</dbReference>
<dbReference type="RefSeq" id="WP_207672023.1">
    <property type="nucleotide sequence ID" value="NZ_JAFREM010000004.1"/>
</dbReference>
<dbReference type="Proteomes" id="UP000664601">
    <property type="component" value="Unassembled WGS sequence"/>
</dbReference>
<evidence type="ECO:0000313" key="2">
    <source>
        <dbReference type="Proteomes" id="UP000664601"/>
    </source>
</evidence>
<comment type="caution">
    <text evidence="1">The sequence shown here is derived from an EMBL/GenBank/DDBJ whole genome shotgun (WGS) entry which is preliminary data.</text>
</comment>
<name>A0ABS3L637_9ENTE</name>
<dbReference type="Gene3D" id="3.30.70.1260">
    <property type="entry name" value="bacterial protein sp0830 like"/>
    <property type="match status" value="1"/>
</dbReference>
<dbReference type="Pfam" id="PF08002">
    <property type="entry name" value="DUF1697"/>
    <property type="match status" value="1"/>
</dbReference>
<evidence type="ECO:0000313" key="1">
    <source>
        <dbReference type="EMBL" id="MBO1305079.1"/>
    </source>
</evidence>
<dbReference type="PANTHER" id="PTHR36439:SF1">
    <property type="entry name" value="DUF1697 DOMAIN-CONTAINING PROTEIN"/>
    <property type="match status" value="1"/>
</dbReference>
<sequence>MAKYIALLRGINIGGRNKIPMPQLKELFEELDFFEVVTYINSGNVVFSSENQDVNELIKICEAAIVEKFALNIPVAIIPAEELAEAMKHAPEWWDQDKETIHYAIFVLPSVSVEEVYKAVGEIKPEYEQVTHHGRVIFWSAPAKTFSKARWSKIASSSVNNHVTIRNANTTNKLLLLSQ</sequence>
<dbReference type="PANTHER" id="PTHR36439">
    <property type="entry name" value="BLL4334 PROTEIN"/>
    <property type="match status" value="1"/>
</dbReference>
<accession>A0ABS3L637</accession>
<reference evidence="1 2" key="1">
    <citation type="submission" date="2021-03" db="EMBL/GenBank/DDBJ databases">
        <title>Enterococcal diversity collection.</title>
        <authorList>
            <person name="Gilmore M.S."/>
            <person name="Schwartzman J."/>
            <person name="Van Tyne D."/>
            <person name="Martin M."/>
            <person name="Earl A.M."/>
            <person name="Manson A.L."/>
            <person name="Straub T."/>
            <person name="Salamzade R."/>
            <person name="Saavedra J."/>
            <person name="Lebreton F."/>
            <person name="Prichula J."/>
            <person name="Schaufler K."/>
            <person name="Gaca A."/>
            <person name="Sgardioli B."/>
            <person name="Wagenaar J."/>
            <person name="Strong T."/>
        </authorList>
    </citation>
    <scope>NUCLEOTIDE SEQUENCE [LARGE SCALE GENOMIC DNA]</scope>
    <source>
        <strain evidence="1 2">669A</strain>
    </source>
</reference>